<reference evidence="2" key="1">
    <citation type="journal article" date="2023" name="Proc. Natl. Acad. Sci. U.S.A.">
        <title>Genomic and structural basis for evolution of tropane alkaloid biosynthesis.</title>
        <authorList>
            <person name="Wanga Y.-J."/>
            <person name="Taina T."/>
            <person name="Yua J.-Y."/>
            <person name="Lia J."/>
            <person name="Xua B."/>
            <person name="Chenc J."/>
            <person name="D'Auriad J.C."/>
            <person name="Huanga J.-P."/>
            <person name="Huanga S.-X."/>
        </authorList>
    </citation>
    <scope>NUCLEOTIDE SEQUENCE [LARGE SCALE GENOMIC DNA]</scope>
    <source>
        <strain evidence="2">cv. KIB-2019</strain>
    </source>
</reference>
<organism evidence="1 2">
    <name type="scientific">Anisodus acutangulus</name>
    <dbReference type="NCBI Taxonomy" id="402998"/>
    <lineage>
        <taxon>Eukaryota</taxon>
        <taxon>Viridiplantae</taxon>
        <taxon>Streptophyta</taxon>
        <taxon>Embryophyta</taxon>
        <taxon>Tracheophyta</taxon>
        <taxon>Spermatophyta</taxon>
        <taxon>Magnoliopsida</taxon>
        <taxon>eudicotyledons</taxon>
        <taxon>Gunneridae</taxon>
        <taxon>Pentapetalae</taxon>
        <taxon>asterids</taxon>
        <taxon>lamiids</taxon>
        <taxon>Solanales</taxon>
        <taxon>Solanaceae</taxon>
        <taxon>Solanoideae</taxon>
        <taxon>Hyoscyameae</taxon>
        <taxon>Anisodus</taxon>
    </lineage>
</organism>
<accession>A0A9Q1L9G6</accession>
<name>A0A9Q1L9G6_9SOLA</name>
<dbReference type="AlphaFoldDB" id="A0A9Q1L9G6"/>
<dbReference type="Proteomes" id="UP001152561">
    <property type="component" value="Unassembled WGS sequence"/>
</dbReference>
<keyword evidence="2" id="KW-1185">Reference proteome</keyword>
<evidence type="ECO:0000313" key="2">
    <source>
        <dbReference type="Proteomes" id="UP001152561"/>
    </source>
</evidence>
<proteinExistence type="predicted"/>
<dbReference type="EMBL" id="JAJAGQ010000022">
    <property type="protein sequence ID" value="KAJ8530070.1"/>
    <property type="molecule type" value="Genomic_DNA"/>
</dbReference>
<protein>
    <submittedName>
        <fullName evidence="1">Uncharacterized protein</fullName>
    </submittedName>
</protein>
<dbReference type="OrthoDB" id="2149840at2759"/>
<comment type="caution">
    <text evidence="1">The sequence shown here is derived from an EMBL/GenBank/DDBJ whole genome shotgun (WGS) entry which is preliminary data.</text>
</comment>
<gene>
    <name evidence="1" type="ORF">K7X08_036905</name>
</gene>
<evidence type="ECO:0000313" key="1">
    <source>
        <dbReference type="EMBL" id="KAJ8530070.1"/>
    </source>
</evidence>
<sequence length="68" mass="7518">MPMDVSQIFSVKCGVRGDTGPACNAVGMIHRKILASPKLAKNETTRFSSPLAFFLLYKIKDIQIPFAF</sequence>